<feature type="region of interest" description="Disordered" evidence="1">
    <location>
        <begin position="25"/>
        <end position="85"/>
    </location>
</feature>
<dbReference type="STRING" id="1395513.P343_08970"/>
<evidence type="ECO:0000313" key="3">
    <source>
        <dbReference type="EMBL" id="EST11963.1"/>
    </source>
</evidence>
<feature type="compositionally biased region" description="Low complexity" evidence="1">
    <location>
        <begin position="29"/>
        <end position="39"/>
    </location>
</feature>
<feature type="compositionally biased region" description="Gly residues" evidence="1">
    <location>
        <begin position="72"/>
        <end position="85"/>
    </location>
</feature>
<keyword evidence="2" id="KW-0732">Signal</keyword>
<dbReference type="RefSeq" id="WP_023510053.1">
    <property type="nucleotide sequence ID" value="NZ_AWTC01000008.1"/>
</dbReference>
<keyword evidence="4" id="KW-1185">Reference proteome</keyword>
<accession>V6IX67</accession>
<reference evidence="3 4" key="1">
    <citation type="journal article" date="2013" name="Genome Announc.">
        <title>Genome Sequence of Sporolactobacillus laevolacticus DSM442, an Efficient Polymer-Grade D-Lactate Producer from Agricultural Waste Cottonseed as a Nitrogen Source.</title>
        <authorList>
            <person name="Wang H."/>
            <person name="Wang L."/>
            <person name="Ju J."/>
            <person name="Yu B."/>
            <person name="Ma Y."/>
        </authorList>
    </citation>
    <scope>NUCLEOTIDE SEQUENCE [LARGE SCALE GENOMIC DNA]</scope>
    <source>
        <strain evidence="3 4">DSM 442</strain>
    </source>
</reference>
<sequence>MKISKGKMAMVAASLGLALVVGGCTQETNDSNNDSSSSSGATGRYVPVHNSGVNSSDEGKASTKTGATKGTNGIGATHGTGHVGG</sequence>
<feature type="signal peptide" evidence="2">
    <location>
        <begin position="1"/>
        <end position="23"/>
    </location>
</feature>
<evidence type="ECO:0000256" key="1">
    <source>
        <dbReference type="SAM" id="MobiDB-lite"/>
    </source>
</evidence>
<dbReference type="EMBL" id="AWTC01000008">
    <property type="protein sequence ID" value="EST11963.1"/>
    <property type="molecule type" value="Genomic_DNA"/>
</dbReference>
<gene>
    <name evidence="3" type="ORF">P343_08970</name>
</gene>
<dbReference type="Proteomes" id="UP000018296">
    <property type="component" value="Unassembled WGS sequence"/>
</dbReference>
<evidence type="ECO:0008006" key="5">
    <source>
        <dbReference type="Google" id="ProtNLM"/>
    </source>
</evidence>
<comment type="caution">
    <text evidence="3">The sequence shown here is derived from an EMBL/GenBank/DDBJ whole genome shotgun (WGS) entry which is preliminary data.</text>
</comment>
<dbReference type="PROSITE" id="PS51257">
    <property type="entry name" value="PROKAR_LIPOPROTEIN"/>
    <property type="match status" value="1"/>
</dbReference>
<name>V6IX67_9BACL</name>
<feature type="chain" id="PRO_5038565529" description="Lipoprotein" evidence="2">
    <location>
        <begin position="24"/>
        <end position="85"/>
    </location>
</feature>
<evidence type="ECO:0000256" key="2">
    <source>
        <dbReference type="SAM" id="SignalP"/>
    </source>
</evidence>
<dbReference type="AlphaFoldDB" id="V6IX67"/>
<feature type="compositionally biased region" description="Low complexity" evidence="1">
    <location>
        <begin position="62"/>
        <end position="71"/>
    </location>
</feature>
<protein>
    <recommendedName>
        <fullName evidence="5">Lipoprotein</fullName>
    </recommendedName>
</protein>
<proteinExistence type="predicted"/>
<organism evidence="3 4">
    <name type="scientific">Sporolactobacillus laevolacticus DSM 442</name>
    <dbReference type="NCBI Taxonomy" id="1395513"/>
    <lineage>
        <taxon>Bacteria</taxon>
        <taxon>Bacillati</taxon>
        <taxon>Bacillota</taxon>
        <taxon>Bacilli</taxon>
        <taxon>Bacillales</taxon>
        <taxon>Sporolactobacillaceae</taxon>
        <taxon>Sporolactobacillus</taxon>
    </lineage>
</organism>
<evidence type="ECO:0000313" key="4">
    <source>
        <dbReference type="Proteomes" id="UP000018296"/>
    </source>
</evidence>